<dbReference type="AlphaFoldDB" id="A0A2D1QEC0"/>
<reference evidence="2" key="1">
    <citation type="journal article" date="2018" name="BMC Genomics">
        <title>The complete and fully assembled genome sequence of Aeromonas salmonicida subsp. pectinolytica and its comparative analysis with other Aeromonas species: investigation of the mobilome in environmental and pathogenic strains.</title>
        <authorList>
            <person name="Pfeiffer F."/>
            <person name="Zamora-Lagos M.A."/>
            <person name="Blettinger M."/>
            <person name="Yeroslaviz A."/>
            <person name="Dahl A."/>
            <person name="Gruber S."/>
            <person name="Habermann B.H."/>
        </authorList>
    </citation>
    <scope>NUCLEOTIDE SEQUENCE [LARGE SCALE GENOMIC DNA]</scope>
    <source>
        <strain evidence="2">34mel</strain>
    </source>
</reference>
<protein>
    <submittedName>
        <fullName evidence="1">Uncharacterized protein</fullName>
    </submittedName>
</protein>
<sequence>MEVNDISNISISNRALCHRGASLAKRLAGGERLAHKIADKIKHRWAYDEAGAYPFRLKVCC</sequence>
<dbReference type="EMBL" id="CP022426">
    <property type="protein sequence ID" value="ATP08740.1"/>
    <property type="molecule type" value="Genomic_DNA"/>
</dbReference>
<name>A0A2D1QEC0_AERSA</name>
<organism evidence="1 2">
    <name type="scientific">Aeromonas salmonicida subsp. pectinolytica 34mel</name>
    <dbReference type="NCBI Taxonomy" id="1324960"/>
    <lineage>
        <taxon>Bacteria</taxon>
        <taxon>Pseudomonadati</taxon>
        <taxon>Pseudomonadota</taxon>
        <taxon>Gammaproteobacteria</taxon>
        <taxon>Aeromonadales</taxon>
        <taxon>Aeromonadaceae</taxon>
        <taxon>Aeromonas</taxon>
    </lineage>
</organism>
<accession>A0A2D1QEC0</accession>
<evidence type="ECO:0000313" key="2">
    <source>
        <dbReference type="Proteomes" id="UP000222916"/>
    </source>
</evidence>
<evidence type="ECO:0000313" key="1">
    <source>
        <dbReference type="EMBL" id="ATP08740.1"/>
    </source>
</evidence>
<proteinExistence type="predicted"/>
<dbReference type="Proteomes" id="UP000222916">
    <property type="component" value="Chromosome"/>
</dbReference>
<gene>
    <name evidence="1" type="ORF">Asalp_15340</name>
</gene>